<dbReference type="RefSeq" id="WP_119150057.1">
    <property type="nucleotide sequence ID" value="NZ_JBHSOV010000009.1"/>
</dbReference>
<dbReference type="GO" id="GO:0030435">
    <property type="term" value="P:sporulation resulting in formation of a cellular spore"/>
    <property type="evidence" value="ECO:0007669"/>
    <property type="project" value="InterPro"/>
</dbReference>
<dbReference type="NCBIfam" id="TIGR02669">
    <property type="entry name" value="SpoIID_LytB"/>
    <property type="match status" value="1"/>
</dbReference>
<evidence type="ECO:0000259" key="3">
    <source>
        <dbReference type="Pfam" id="PF08486"/>
    </source>
</evidence>
<reference evidence="4 5" key="1">
    <citation type="submission" date="2018-09" db="EMBL/GenBank/DDBJ databases">
        <title>Cohnella cavernae sp. nov., isolated from a karst cave.</title>
        <authorList>
            <person name="Zhu H."/>
        </authorList>
    </citation>
    <scope>NUCLEOTIDE SEQUENCE [LARGE SCALE GENOMIC DNA]</scope>
    <source>
        <strain evidence="4 5">K2E09-144</strain>
    </source>
</reference>
<name>A0A398CSS6_9BACL</name>
<dbReference type="Proteomes" id="UP000266340">
    <property type="component" value="Unassembled WGS sequence"/>
</dbReference>
<feature type="compositionally biased region" description="Polar residues" evidence="1">
    <location>
        <begin position="37"/>
        <end position="47"/>
    </location>
</feature>
<dbReference type="InterPro" id="IPR051922">
    <property type="entry name" value="Bact_Sporulation_Assoc"/>
</dbReference>
<dbReference type="PANTHER" id="PTHR30032:SF4">
    <property type="entry name" value="AMIDASE ENHANCER"/>
    <property type="match status" value="1"/>
</dbReference>
<evidence type="ECO:0000313" key="5">
    <source>
        <dbReference type="Proteomes" id="UP000266340"/>
    </source>
</evidence>
<evidence type="ECO:0000256" key="2">
    <source>
        <dbReference type="SAM" id="Phobius"/>
    </source>
</evidence>
<dbReference type="Pfam" id="PF08486">
    <property type="entry name" value="SpoIID"/>
    <property type="match status" value="1"/>
</dbReference>
<dbReference type="OrthoDB" id="9794671at2"/>
<evidence type="ECO:0000256" key="1">
    <source>
        <dbReference type="SAM" id="MobiDB-lite"/>
    </source>
</evidence>
<keyword evidence="2" id="KW-0812">Transmembrane</keyword>
<dbReference type="GO" id="GO:0030288">
    <property type="term" value="C:outer membrane-bounded periplasmic space"/>
    <property type="evidence" value="ECO:0007669"/>
    <property type="project" value="TreeGrafter"/>
</dbReference>
<keyword evidence="2" id="KW-0472">Membrane</keyword>
<feature type="domain" description="Sporulation stage II protein D amidase enhancer LytB N-terminal" evidence="3">
    <location>
        <begin position="131"/>
        <end position="234"/>
    </location>
</feature>
<dbReference type="InterPro" id="IPR013693">
    <property type="entry name" value="SpoIID/LytB_N"/>
</dbReference>
<dbReference type="InterPro" id="IPR014225">
    <property type="entry name" value="Spore_II_D_firmicutes"/>
</dbReference>
<proteinExistence type="predicted"/>
<evidence type="ECO:0000313" key="4">
    <source>
        <dbReference type="EMBL" id="RIE02014.1"/>
    </source>
</evidence>
<comment type="caution">
    <text evidence="4">The sequence shown here is derived from an EMBL/GenBank/DDBJ whole genome shotgun (WGS) entry which is preliminary data.</text>
</comment>
<protein>
    <submittedName>
        <fullName evidence="4">Stage II sporulation protein D</fullName>
    </submittedName>
</protein>
<dbReference type="InterPro" id="IPR013486">
    <property type="entry name" value="SpoIID/LytB"/>
</dbReference>
<dbReference type="AlphaFoldDB" id="A0A398CSS6"/>
<feature type="compositionally biased region" description="Low complexity" evidence="1">
    <location>
        <begin position="48"/>
        <end position="64"/>
    </location>
</feature>
<feature type="transmembrane region" description="Helical" evidence="2">
    <location>
        <begin position="7"/>
        <end position="26"/>
    </location>
</feature>
<gene>
    <name evidence="4" type="primary">spoIID</name>
    <name evidence="4" type="ORF">D3H35_14710</name>
</gene>
<organism evidence="4 5">
    <name type="scientific">Cohnella faecalis</name>
    <dbReference type="NCBI Taxonomy" id="2315694"/>
    <lineage>
        <taxon>Bacteria</taxon>
        <taxon>Bacillati</taxon>
        <taxon>Bacillota</taxon>
        <taxon>Bacilli</taxon>
        <taxon>Bacillales</taxon>
        <taxon>Paenibacillaceae</taxon>
        <taxon>Cohnella</taxon>
    </lineage>
</organism>
<keyword evidence="2" id="KW-1133">Transmembrane helix</keyword>
<feature type="region of interest" description="Disordered" evidence="1">
    <location>
        <begin position="37"/>
        <end position="116"/>
    </location>
</feature>
<accession>A0A398CSS6</accession>
<feature type="compositionally biased region" description="Polar residues" evidence="1">
    <location>
        <begin position="92"/>
        <end position="111"/>
    </location>
</feature>
<dbReference type="NCBIfam" id="TIGR02870">
    <property type="entry name" value="spore_II_D"/>
    <property type="match status" value="1"/>
</dbReference>
<sequence length="416" mass="45191">MIRSWKIEWAAFAGGTLAAGILWLFVHAPGFEGQLSTTIGNESPKSEAQSQVQSQAQSQVQSQAKRLSDGPASERLQGGSPSSENPDPGKSDSVSGSLPVTQGLSPLTQGLTPLEPNSRYPEPFVRVYLSESKTVETVSLETYVRGVVAAEMPLDFEPAALEAQALAARTYILRRLMNDDRTGMPVQNADVTDTQTHQAYRSISRMSKLLVQDREGWMKADQACRNTRGLIIAYEGQPIDALYFSTSNGYTENSEDVFPFKLPYLRSVESPWDKEGAPRSKETVEMPLKRFYELLGAKSAQAMGPIVAGAGGGKLPIRVTERSEGQRVKMLAVGTLKLPGTEVRSMLGLRSSSFEWVIKGSKIFITTYGSGHGVGMSQWGAEGMAKAGSTSREIVEHYYPGVNLMEVSKLPNGSTL</sequence>
<dbReference type="EMBL" id="QXJM01000039">
    <property type="protein sequence ID" value="RIE02014.1"/>
    <property type="molecule type" value="Genomic_DNA"/>
</dbReference>
<keyword evidence="5" id="KW-1185">Reference proteome</keyword>
<dbReference type="PANTHER" id="PTHR30032">
    <property type="entry name" value="N-ACETYLMURAMOYL-L-ALANINE AMIDASE-RELATED"/>
    <property type="match status" value="1"/>
</dbReference>